<protein>
    <submittedName>
        <fullName evidence="1">Uncharacterized protein</fullName>
    </submittedName>
</protein>
<accession>A0A0A9AKI8</accession>
<reference evidence="1" key="2">
    <citation type="journal article" date="2015" name="Data Brief">
        <title>Shoot transcriptome of the giant reed, Arundo donax.</title>
        <authorList>
            <person name="Barrero R.A."/>
            <person name="Guerrero F.D."/>
            <person name="Moolhuijzen P."/>
            <person name="Goolsby J.A."/>
            <person name="Tidwell J."/>
            <person name="Bellgard S.E."/>
            <person name="Bellgard M.I."/>
        </authorList>
    </citation>
    <scope>NUCLEOTIDE SEQUENCE</scope>
    <source>
        <tissue evidence="1">Shoot tissue taken approximately 20 cm above the soil surface</tissue>
    </source>
</reference>
<sequence>MLQPPHHPDCGVAPPLAVHAITIGAASVSSKLITEPSTSPTPSTTSTLRQDVVLVVPIATTKHPSTTHVKCSMFGRN</sequence>
<name>A0A0A9AKI8_ARUDO</name>
<reference evidence="1" key="1">
    <citation type="submission" date="2014-09" db="EMBL/GenBank/DDBJ databases">
        <authorList>
            <person name="Magalhaes I.L.F."/>
            <person name="Oliveira U."/>
            <person name="Santos F.R."/>
            <person name="Vidigal T.H.D.A."/>
            <person name="Brescovit A.D."/>
            <person name="Santos A.J."/>
        </authorList>
    </citation>
    <scope>NUCLEOTIDE SEQUENCE</scope>
    <source>
        <tissue evidence="1">Shoot tissue taken approximately 20 cm above the soil surface</tissue>
    </source>
</reference>
<organism evidence="1">
    <name type="scientific">Arundo donax</name>
    <name type="common">Giant reed</name>
    <name type="synonym">Donax arundinaceus</name>
    <dbReference type="NCBI Taxonomy" id="35708"/>
    <lineage>
        <taxon>Eukaryota</taxon>
        <taxon>Viridiplantae</taxon>
        <taxon>Streptophyta</taxon>
        <taxon>Embryophyta</taxon>
        <taxon>Tracheophyta</taxon>
        <taxon>Spermatophyta</taxon>
        <taxon>Magnoliopsida</taxon>
        <taxon>Liliopsida</taxon>
        <taxon>Poales</taxon>
        <taxon>Poaceae</taxon>
        <taxon>PACMAD clade</taxon>
        <taxon>Arundinoideae</taxon>
        <taxon>Arundineae</taxon>
        <taxon>Arundo</taxon>
    </lineage>
</organism>
<proteinExistence type="predicted"/>
<dbReference type="AlphaFoldDB" id="A0A0A9AKI8"/>
<evidence type="ECO:0000313" key="1">
    <source>
        <dbReference type="EMBL" id="JAD49465.1"/>
    </source>
</evidence>
<dbReference type="EMBL" id="GBRH01248430">
    <property type="protein sequence ID" value="JAD49465.1"/>
    <property type="molecule type" value="Transcribed_RNA"/>
</dbReference>